<dbReference type="Proteomes" id="UP000287651">
    <property type="component" value="Unassembled WGS sequence"/>
</dbReference>
<evidence type="ECO:0000313" key="2">
    <source>
        <dbReference type="Proteomes" id="UP000287651"/>
    </source>
</evidence>
<dbReference type="AlphaFoldDB" id="A0A426XBC7"/>
<protein>
    <submittedName>
        <fullName evidence="1">Uncharacterized protein</fullName>
    </submittedName>
</protein>
<evidence type="ECO:0000313" key="1">
    <source>
        <dbReference type="EMBL" id="RRT36791.1"/>
    </source>
</evidence>
<comment type="caution">
    <text evidence="1">The sequence shown here is derived from an EMBL/GenBank/DDBJ whole genome shotgun (WGS) entry which is preliminary data.</text>
</comment>
<organism evidence="1 2">
    <name type="scientific">Ensete ventricosum</name>
    <name type="common">Abyssinian banana</name>
    <name type="synonym">Musa ensete</name>
    <dbReference type="NCBI Taxonomy" id="4639"/>
    <lineage>
        <taxon>Eukaryota</taxon>
        <taxon>Viridiplantae</taxon>
        <taxon>Streptophyta</taxon>
        <taxon>Embryophyta</taxon>
        <taxon>Tracheophyta</taxon>
        <taxon>Spermatophyta</taxon>
        <taxon>Magnoliopsida</taxon>
        <taxon>Liliopsida</taxon>
        <taxon>Zingiberales</taxon>
        <taxon>Musaceae</taxon>
        <taxon>Ensete</taxon>
    </lineage>
</organism>
<accession>A0A426XBC7</accession>
<sequence length="77" mass="8774">MAPKGARGKGKGEKKKKDEKVLPLAVDITVKLPDESHVVLKVCVCSSHHLSLVYVSLRQEDEMERHERFIMYELPCI</sequence>
<reference evidence="1 2" key="1">
    <citation type="journal article" date="2014" name="Agronomy (Basel)">
        <title>A Draft Genome Sequence for Ensete ventricosum, the Drought-Tolerant Tree Against Hunger.</title>
        <authorList>
            <person name="Harrison J."/>
            <person name="Moore K.A."/>
            <person name="Paszkiewicz K."/>
            <person name="Jones T."/>
            <person name="Grant M."/>
            <person name="Ambacheew D."/>
            <person name="Muzemil S."/>
            <person name="Studholme D.J."/>
        </authorList>
    </citation>
    <scope>NUCLEOTIDE SEQUENCE [LARGE SCALE GENOMIC DNA]</scope>
</reference>
<name>A0A426XBC7_ENSVE</name>
<gene>
    <name evidence="1" type="ORF">B296_00058319</name>
</gene>
<proteinExistence type="predicted"/>
<dbReference type="EMBL" id="AMZH03023126">
    <property type="protein sequence ID" value="RRT36791.1"/>
    <property type="molecule type" value="Genomic_DNA"/>
</dbReference>